<protein>
    <submittedName>
        <fullName evidence="7">Diaminopimelate decarboxylase</fullName>
        <ecNumber evidence="7">4.1.1.20</ecNumber>
    </submittedName>
</protein>
<feature type="domain" description="Orn/DAP/Arg decarboxylase 2 N-terminal" evidence="6">
    <location>
        <begin position="43"/>
        <end position="295"/>
    </location>
</feature>
<dbReference type="Gene3D" id="3.20.20.10">
    <property type="entry name" value="Alanine racemase"/>
    <property type="match status" value="1"/>
</dbReference>
<feature type="active site" description="Proton donor" evidence="3">
    <location>
        <position position="366"/>
    </location>
</feature>
<dbReference type="InterPro" id="IPR009006">
    <property type="entry name" value="Ala_racemase/Decarboxylase_C"/>
</dbReference>
<dbReference type="PANTHER" id="PTHR43727">
    <property type="entry name" value="DIAMINOPIMELATE DECARBOXYLASE"/>
    <property type="match status" value="1"/>
</dbReference>
<feature type="domain" description="Orn/DAP/Arg decarboxylase 2 C-terminal" evidence="5">
    <location>
        <begin position="41"/>
        <end position="393"/>
    </location>
</feature>
<dbReference type="EC" id="4.1.1.20" evidence="7"/>
<accession>A0AAC8VHN2</accession>
<sequence length="417" mass="48151">MNNSNYLQNFKFNLVYKFVKKIKTEKTINNDHSPFCAYIYDLDELKHHSQDIIHALPKSCQMFYATKANSELPILKTLADHLHGFEVASLGELELIQQYFPHHPIIFGGPGKTNDELNACLNNQQVELIHVESIFELERLYYLCQTNKQPCNILLRLNIELPSLPKTKLTMGGSPTPFGMDEDMLMSCLNFIHQQDLIHLKGIHLHLASLQICENIHLSLINDYLDYFKQLQQLQQRHQLTLNHLNVGGGIGINYQDPHHKFNWHSFCAKLDEIINSKKLVNTIIRFECGRYISAFCGYYAVEVIDIKKTHEQNFIICRGGTHHFRTPYAQGHSHPFTVLPIDSWPYPYKRPELKQATANIVGQLCTPKDKLAYDADIHHIRVGDIIVFSHAGAYAWNISHHSFLRHPKPEIHFIQG</sequence>
<dbReference type="PRINTS" id="PR01179">
    <property type="entry name" value="ODADCRBXLASE"/>
</dbReference>
<feature type="modified residue" description="N6-(pyridoxal phosphate)lysine" evidence="3">
    <location>
        <position position="67"/>
    </location>
</feature>
<reference evidence="7 8" key="1">
    <citation type="journal article" date="2014" name="Genome Announc.">
        <title>Comparative Genome Analysis of Two Isolates of the Fish Pathogen Piscirickettsia salmonis from Different Hosts Reveals Major Differences in Virulence-Associated Secretion Systems.</title>
        <authorList>
            <person name="Bohle H."/>
            <person name="Henriquez P."/>
            <person name="Grothusen H."/>
            <person name="Navas E."/>
            <person name="Sandoval A."/>
            <person name="Bustamante F."/>
            <person name="Bustos P."/>
            <person name="Mancilla M."/>
        </authorList>
    </citation>
    <scope>NUCLEOTIDE SEQUENCE [LARGE SCALE GENOMIC DNA]</scope>
    <source>
        <strain evidence="8">B1-32597</strain>
    </source>
</reference>
<gene>
    <name evidence="7" type="ORF">KU39_1389</name>
</gene>
<dbReference type="Gene3D" id="2.40.37.10">
    <property type="entry name" value="Lyase, Ornithine Decarboxylase, Chain A, domain 1"/>
    <property type="match status" value="1"/>
</dbReference>
<dbReference type="InterPro" id="IPR029066">
    <property type="entry name" value="PLP-binding_barrel"/>
</dbReference>
<evidence type="ECO:0000256" key="4">
    <source>
        <dbReference type="RuleBase" id="RU003737"/>
    </source>
</evidence>
<name>A0AAC8VHN2_PISSA</name>
<evidence type="ECO:0000256" key="1">
    <source>
        <dbReference type="ARBA" id="ARBA00001933"/>
    </source>
</evidence>
<dbReference type="Proteomes" id="UP000029558">
    <property type="component" value="Chromosome"/>
</dbReference>
<dbReference type="InterPro" id="IPR022644">
    <property type="entry name" value="De-COase2_N"/>
</dbReference>
<dbReference type="EMBL" id="CP012508">
    <property type="protein sequence ID" value="ALB22571.1"/>
    <property type="molecule type" value="Genomic_DNA"/>
</dbReference>
<keyword evidence="7" id="KW-0456">Lyase</keyword>
<dbReference type="InterPro" id="IPR000183">
    <property type="entry name" value="Orn/DAP/Arg_de-COase"/>
</dbReference>
<proteinExistence type="inferred from homology"/>
<keyword evidence="2 3" id="KW-0663">Pyridoxal phosphate</keyword>
<comment type="similarity">
    <text evidence="4">Belongs to the Orn/Lys/Arg decarboxylase class-II family.</text>
</comment>
<dbReference type="SUPFAM" id="SSF50621">
    <property type="entry name" value="Alanine racemase C-terminal domain-like"/>
    <property type="match status" value="1"/>
</dbReference>
<evidence type="ECO:0000259" key="6">
    <source>
        <dbReference type="Pfam" id="PF02784"/>
    </source>
</evidence>
<evidence type="ECO:0000259" key="5">
    <source>
        <dbReference type="Pfam" id="PF00278"/>
    </source>
</evidence>
<dbReference type="Pfam" id="PF02784">
    <property type="entry name" value="Orn_Arg_deC_N"/>
    <property type="match status" value="1"/>
</dbReference>
<dbReference type="GO" id="GO:0009089">
    <property type="term" value="P:lysine biosynthetic process via diaminopimelate"/>
    <property type="evidence" value="ECO:0007669"/>
    <property type="project" value="TreeGrafter"/>
</dbReference>
<organism evidence="7 8">
    <name type="scientific">Piscirickettsia salmonis</name>
    <dbReference type="NCBI Taxonomy" id="1238"/>
    <lineage>
        <taxon>Bacteria</taxon>
        <taxon>Pseudomonadati</taxon>
        <taxon>Pseudomonadota</taxon>
        <taxon>Gammaproteobacteria</taxon>
        <taxon>Thiotrichales</taxon>
        <taxon>Piscirickettsiaceae</taxon>
        <taxon>Piscirickettsia</taxon>
    </lineage>
</organism>
<dbReference type="InterPro" id="IPR022643">
    <property type="entry name" value="De-COase2_C"/>
</dbReference>
<evidence type="ECO:0000313" key="8">
    <source>
        <dbReference type="Proteomes" id="UP000029558"/>
    </source>
</evidence>
<dbReference type="SUPFAM" id="SSF51419">
    <property type="entry name" value="PLP-binding barrel"/>
    <property type="match status" value="1"/>
</dbReference>
<evidence type="ECO:0000256" key="2">
    <source>
        <dbReference type="ARBA" id="ARBA00022898"/>
    </source>
</evidence>
<dbReference type="GO" id="GO:0008836">
    <property type="term" value="F:diaminopimelate decarboxylase activity"/>
    <property type="evidence" value="ECO:0007669"/>
    <property type="project" value="UniProtKB-EC"/>
</dbReference>
<dbReference type="Pfam" id="PF00278">
    <property type="entry name" value="Orn_DAP_Arg_deC"/>
    <property type="match status" value="1"/>
</dbReference>
<dbReference type="CDD" id="cd06843">
    <property type="entry name" value="PLPDE_III_PvsE_like"/>
    <property type="match status" value="1"/>
</dbReference>
<evidence type="ECO:0000256" key="3">
    <source>
        <dbReference type="PIRSR" id="PIRSR600183-50"/>
    </source>
</evidence>
<dbReference type="PANTHER" id="PTHR43727:SF2">
    <property type="entry name" value="GROUP IV DECARBOXYLASE"/>
    <property type="match status" value="1"/>
</dbReference>
<dbReference type="AlphaFoldDB" id="A0AAC8VHN2"/>
<evidence type="ECO:0000313" key="7">
    <source>
        <dbReference type="EMBL" id="ALB22571.1"/>
    </source>
</evidence>
<comment type="cofactor">
    <cofactor evidence="1 3">
        <name>pyridoxal 5'-phosphate</name>
        <dbReference type="ChEBI" id="CHEBI:597326"/>
    </cofactor>
</comment>
<dbReference type="RefSeq" id="WP_027242813.1">
    <property type="nucleotide sequence ID" value="NZ_CP012508.1"/>
</dbReference>